<proteinExistence type="predicted"/>
<dbReference type="EMBL" id="RBCJ01000002">
    <property type="protein sequence ID" value="RKN81114.1"/>
    <property type="molecule type" value="Genomic_DNA"/>
</dbReference>
<gene>
    <name evidence="2" type="ORF">D7Z94_09220</name>
</gene>
<dbReference type="AlphaFoldDB" id="A0A3B0C9F3"/>
<organism evidence="2 3">
    <name type="scientific">Ulvibacterium marinum</name>
    <dbReference type="NCBI Taxonomy" id="2419782"/>
    <lineage>
        <taxon>Bacteria</taxon>
        <taxon>Pseudomonadati</taxon>
        <taxon>Bacteroidota</taxon>
        <taxon>Flavobacteriia</taxon>
        <taxon>Flavobacteriales</taxon>
        <taxon>Flavobacteriaceae</taxon>
        <taxon>Ulvibacterium</taxon>
    </lineage>
</organism>
<sequence length="202" mass="23037">MKILPYALIYFFVLLQAHAQEKPIKIVIEEIPNRLAFYAVNENDQAFDVKLTIAGTNFRQSRATPRFTRVPAISKVHMKTIILMRGKKPSYTYDLEVNDSLSKRALRKPAEKIKISPKKQIVVYVPKSCLSCDSLINPLNDGPYKFTFHNLGEQPKIAEQLNRSLANSIVLDSLETPIVNLGGRLYTKIETYDQLIEALEKE</sequence>
<evidence type="ECO:0000313" key="2">
    <source>
        <dbReference type="EMBL" id="RKN81114.1"/>
    </source>
</evidence>
<dbReference type="RefSeq" id="WP_120711271.1">
    <property type="nucleotide sequence ID" value="NZ_RBCJ01000002.1"/>
</dbReference>
<reference evidence="2 3" key="1">
    <citation type="submission" date="2018-10" db="EMBL/GenBank/DDBJ databases">
        <title>Ulvibacterium marinum gen. nov., sp. nov., a novel marine bacterium of the family Flavobacteriaceae, isolated from a culture of the green alga Ulva prolifera.</title>
        <authorList>
            <person name="Zhang Z."/>
        </authorList>
    </citation>
    <scope>NUCLEOTIDE SEQUENCE [LARGE SCALE GENOMIC DNA]</scope>
    <source>
        <strain evidence="2 3">CCMM003</strain>
    </source>
</reference>
<keyword evidence="1" id="KW-0732">Signal</keyword>
<evidence type="ECO:0000313" key="3">
    <source>
        <dbReference type="Proteomes" id="UP000276603"/>
    </source>
</evidence>
<protein>
    <recommendedName>
        <fullName evidence="4">Glutaredoxin domain-containing protein</fullName>
    </recommendedName>
</protein>
<feature type="chain" id="PRO_5017228850" description="Glutaredoxin domain-containing protein" evidence="1">
    <location>
        <begin position="20"/>
        <end position="202"/>
    </location>
</feature>
<name>A0A3B0C9F3_9FLAO</name>
<feature type="signal peptide" evidence="1">
    <location>
        <begin position="1"/>
        <end position="19"/>
    </location>
</feature>
<evidence type="ECO:0000256" key="1">
    <source>
        <dbReference type="SAM" id="SignalP"/>
    </source>
</evidence>
<comment type="caution">
    <text evidence="2">The sequence shown here is derived from an EMBL/GenBank/DDBJ whole genome shotgun (WGS) entry which is preliminary data.</text>
</comment>
<dbReference type="Proteomes" id="UP000276603">
    <property type="component" value="Unassembled WGS sequence"/>
</dbReference>
<keyword evidence="3" id="KW-1185">Reference proteome</keyword>
<dbReference type="OrthoDB" id="1441364at2"/>
<evidence type="ECO:0008006" key="4">
    <source>
        <dbReference type="Google" id="ProtNLM"/>
    </source>
</evidence>
<accession>A0A3B0C9F3</accession>